<sequence length="181" mass="20508">MRLRETSPLQRPGTANEVPCHWIVKGFPPVSPYVGVSPTLCYLLRKETSVLLTASSSVHPLLFPQRQGVQLAQPLHHPGRRLRLQWDLQLHRPSARPFPSATDAQAHHIAAREKVGFLQEVQSSYQLRSSLKLSYSHIRIDSLKLLLHPHISIDSLKLLLHPHIKSSLKLSLDPHINLDRP</sequence>
<proteinExistence type="predicted"/>
<evidence type="ECO:0000313" key="2">
    <source>
        <dbReference type="Proteomes" id="UP001054945"/>
    </source>
</evidence>
<accession>A0AAV4SRH2</accession>
<dbReference type="EMBL" id="BPLR01010034">
    <property type="protein sequence ID" value="GIY36355.1"/>
    <property type="molecule type" value="Genomic_DNA"/>
</dbReference>
<dbReference type="AlphaFoldDB" id="A0AAV4SRH2"/>
<reference evidence="1 2" key="1">
    <citation type="submission" date="2021-06" db="EMBL/GenBank/DDBJ databases">
        <title>Caerostris extrusa draft genome.</title>
        <authorList>
            <person name="Kono N."/>
            <person name="Arakawa K."/>
        </authorList>
    </citation>
    <scope>NUCLEOTIDE SEQUENCE [LARGE SCALE GENOMIC DNA]</scope>
</reference>
<name>A0AAV4SRH2_CAEEX</name>
<protein>
    <submittedName>
        <fullName evidence="1">Uncharacterized protein</fullName>
    </submittedName>
</protein>
<dbReference type="Proteomes" id="UP001054945">
    <property type="component" value="Unassembled WGS sequence"/>
</dbReference>
<organism evidence="1 2">
    <name type="scientific">Caerostris extrusa</name>
    <name type="common">Bark spider</name>
    <name type="synonym">Caerostris bankana</name>
    <dbReference type="NCBI Taxonomy" id="172846"/>
    <lineage>
        <taxon>Eukaryota</taxon>
        <taxon>Metazoa</taxon>
        <taxon>Ecdysozoa</taxon>
        <taxon>Arthropoda</taxon>
        <taxon>Chelicerata</taxon>
        <taxon>Arachnida</taxon>
        <taxon>Araneae</taxon>
        <taxon>Araneomorphae</taxon>
        <taxon>Entelegynae</taxon>
        <taxon>Araneoidea</taxon>
        <taxon>Araneidae</taxon>
        <taxon>Caerostris</taxon>
    </lineage>
</organism>
<gene>
    <name evidence="1" type="ORF">CEXT_811941</name>
</gene>
<comment type="caution">
    <text evidence="1">The sequence shown here is derived from an EMBL/GenBank/DDBJ whole genome shotgun (WGS) entry which is preliminary data.</text>
</comment>
<evidence type="ECO:0000313" key="1">
    <source>
        <dbReference type="EMBL" id="GIY36355.1"/>
    </source>
</evidence>
<keyword evidence="2" id="KW-1185">Reference proteome</keyword>